<dbReference type="InterPro" id="IPR003416">
    <property type="entry name" value="MgtC/SapB/SrpB/YhiD_fam"/>
</dbReference>
<keyword evidence="4 7" id="KW-0812">Transmembrane</keyword>
<keyword evidence="3" id="KW-1003">Cell membrane</keyword>
<keyword evidence="7" id="KW-0997">Cell inner membrane</keyword>
<dbReference type="PRINTS" id="PR01837">
    <property type="entry name" value="MGTCSAPBPROT"/>
</dbReference>
<evidence type="ECO:0000256" key="1">
    <source>
        <dbReference type="ARBA" id="ARBA00004651"/>
    </source>
</evidence>
<evidence type="ECO:0000313" key="9">
    <source>
        <dbReference type="EMBL" id="MCB6183999.1"/>
    </source>
</evidence>
<evidence type="ECO:0000256" key="6">
    <source>
        <dbReference type="ARBA" id="ARBA00023136"/>
    </source>
</evidence>
<reference evidence="9" key="1">
    <citation type="submission" date="2021-10" db="EMBL/GenBank/DDBJ databases">
        <title>The complete genome sequence of Leeia sp. TBRC 13508.</title>
        <authorList>
            <person name="Charoenyingcharoen P."/>
            <person name="Yukphan P."/>
        </authorList>
    </citation>
    <scope>NUCLEOTIDE SEQUENCE</scope>
    <source>
        <strain evidence="9">TBRC 13508</strain>
    </source>
</reference>
<feature type="transmembrane region" description="Helical" evidence="7">
    <location>
        <begin position="35"/>
        <end position="53"/>
    </location>
</feature>
<keyword evidence="6 7" id="KW-0472">Membrane</keyword>
<comment type="similarity">
    <text evidence="2 7">Belongs to the MgtC/SapB family.</text>
</comment>
<dbReference type="RefSeq" id="WP_227180778.1">
    <property type="nucleotide sequence ID" value="NZ_JAJBZT010000005.1"/>
</dbReference>
<evidence type="ECO:0000256" key="7">
    <source>
        <dbReference type="RuleBase" id="RU365041"/>
    </source>
</evidence>
<dbReference type="Pfam" id="PF02308">
    <property type="entry name" value="MgtC"/>
    <property type="match status" value="1"/>
</dbReference>
<dbReference type="InterPro" id="IPR049177">
    <property type="entry name" value="MgtC_SapB_SrpB_YhiD_N"/>
</dbReference>
<proteinExistence type="inferred from homology"/>
<organism evidence="9 10">
    <name type="scientific">Leeia speluncae</name>
    <dbReference type="NCBI Taxonomy" id="2884804"/>
    <lineage>
        <taxon>Bacteria</taxon>
        <taxon>Pseudomonadati</taxon>
        <taxon>Pseudomonadota</taxon>
        <taxon>Betaproteobacteria</taxon>
        <taxon>Neisseriales</taxon>
        <taxon>Leeiaceae</taxon>
        <taxon>Leeia</taxon>
    </lineage>
</organism>
<dbReference type="EMBL" id="JAJBZT010000005">
    <property type="protein sequence ID" value="MCB6183999.1"/>
    <property type="molecule type" value="Genomic_DNA"/>
</dbReference>
<protein>
    <recommendedName>
        <fullName evidence="7">Protein MgtC</fullName>
    </recommendedName>
</protein>
<feature type="transmembrane region" description="Helical" evidence="7">
    <location>
        <begin position="59"/>
        <end position="79"/>
    </location>
</feature>
<comment type="caution">
    <text evidence="9">The sequence shown here is derived from an EMBL/GenBank/DDBJ whole genome shotgun (WGS) entry which is preliminary data.</text>
</comment>
<dbReference type="PANTHER" id="PTHR33778">
    <property type="entry name" value="PROTEIN MGTC"/>
    <property type="match status" value="1"/>
</dbReference>
<evidence type="ECO:0000259" key="8">
    <source>
        <dbReference type="Pfam" id="PF02308"/>
    </source>
</evidence>
<dbReference type="Proteomes" id="UP001165395">
    <property type="component" value="Unassembled WGS sequence"/>
</dbReference>
<accession>A0ABS8D720</accession>
<evidence type="ECO:0000256" key="4">
    <source>
        <dbReference type="ARBA" id="ARBA00022692"/>
    </source>
</evidence>
<dbReference type="PANTHER" id="PTHR33778:SF3">
    <property type="entry name" value="PROTEIN MGTC"/>
    <property type="match status" value="1"/>
</dbReference>
<feature type="transmembrane region" description="Helical" evidence="7">
    <location>
        <begin position="6"/>
        <end position="23"/>
    </location>
</feature>
<evidence type="ECO:0000313" key="10">
    <source>
        <dbReference type="Proteomes" id="UP001165395"/>
    </source>
</evidence>
<name>A0ABS8D720_9NEIS</name>
<evidence type="ECO:0000256" key="3">
    <source>
        <dbReference type="ARBA" id="ARBA00022475"/>
    </source>
</evidence>
<keyword evidence="5 7" id="KW-1133">Transmembrane helix</keyword>
<evidence type="ECO:0000256" key="2">
    <source>
        <dbReference type="ARBA" id="ARBA00009298"/>
    </source>
</evidence>
<keyword evidence="10" id="KW-1185">Reference proteome</keyword>
<sequence>MGLTDFLLRGVVALLLGSLIGAERQWRHRLAGLKTNALVSAGAMLFVSASYFFENEVGTSRIAAQVVSGIGFLGAGVMFRDGITVKGLNTAATLWCAASVGVLSGAGALLEAAVATVIIVIANVVLRDIATRMDLSMGFSETGTTHYRLNITIADPNKVAHVREFLARQVEKHQYRMLSMTQSGLHEVVLDVELASDHPNFQVIERLALSLQKQQTIVNWQSLPRT</sequence>
<comment type="subcellular location">
    <subcellularLocation>
        <location evidence="7">Cell inner membrane</location>
        <topology evidence="7">Multi-pass membrane protein</topology>
    </subcellularLocation>
    <subcellularLocation>
        <location evidence="1">Cell membrane</location>
        <topology evidence="1">Multi-pass membrane protein</topology>
    </subcellularLocation>
</comment>
<evidence type="ECO:0000256" key="5">
    <source>
        <dbReference type="ARBA" id="ARBA00022989"/>
    </source>
</evidence>
<gene>
    <name evidence="9" type="ORF">LIN78_10630</name>
</gene>
<feature type="domain" description="MgtC/SapB/SrpB/YhiD N-terminal" evidence="8">
    <location>
        <begin position="11"/>
        <end position="130"/>
    </location>
</feature>